<name>A0A383ASM9_9ZZZZ</name>
<reference evidence="1" key="1">
    <citation type="submission" date="2018-05" db="EMBL/GenBank/DDBJ databases">
        <authorList>
            <person name="Lanie J.A."/>
            <person name="Ng W.-L."/>
            <person name="Kazmierczak K.M."/>
            <person name="Andrzejewski T.M."/>
            <person name="Davidsen T.M."/>
            <person name="Wayne K.J."/>
            <person name="Tettelin H."/>
            <person name="Glass J.I."/>
            <person name="Rusch D."/>
            <person name="Podicherti R."/>
            <person name="Tsui H.-C.T."/>
            <person name="Winkler M.E."/>
        </authorList>
    </citation>
    <scope>NUCLEOTIDE SEQUENCE</scope>
</reference>
<dbReference type="EMBL" id="UINC01194489">
    <property type="protein sequence ID" value="SVE10593.1"/>
    <property type="molecule type" value="Genomic_DNA"/>
</dbReference>
<dbReference type="AlphaFoldDB" id="A0A383ASM9"/>
<sequence length="189" mass="21877">RVWDYIFGNVNVRSKYQIYKKGGLEKSNTLSIGAHFYLTGAVPHKWKIKQESWYGSFSPPDYIALDSYWEPITSDEFSYEIFLAYTSSKLRSSGQGRINYNFGTSISTIEGYSETMNRTWIGIDIDVRKSLKLTGLIAYDPYLPTLTELINGTEQTDIHLDFGFIYALNDNFRFGLHLTSPFIGFYWKF</sequence>
<proteinExistence type="predicted"/>
<organism evidence="1">
    <name type="scientific">marine metagenome</name>
    <dbReference type="NCBI Taxonomy" id="408172"/>
    <lineage>
        <taxon>unclassified sequences</taxon>
        <taxon>metagenomes</taxon>
        <taxon>ecological metagenomes</taxon>
    </lineage>
</organism>
<evidence type="ECO:0000313" key="1">
    <source>
        <dbReference type="EMBL" id="SVE10593.1"/>
    </source>
</evidence>
<evidence type="ECO:0008006" key="2">
    <source>
        <dbReference type="Google" id="ProtNLM"/>
    </source>
</evidence>
<protein>
    <recommendedName>
        <fullName evidence="2">TonB-dependent receptor-like beta-barrel domain-containing protein</fullName>
    </recommendedName>
</protein>
<accession>A0A383ASM9</accession>
<feature type="non-terminal residue" evidence="1">
    <location>
        <position position="1"/>
    </location>
</feature>
<gene>
    <name evidence="1" type="ORF">METZ01_LOCUS463447</name>
</gene>